<dbReference type="AlphaFoldDB" id="A0A4C1VN87"/>
<keyword evidence="3" id="KW-1185">Reference proteome</keyword>
<evidence type="ECO:0000313" key="2">
    <source>
        <dbReference type="EMBL" id="GBP39225.1"/>
    </source>
</evidence>
<proteinExistence type="predicted"/>
<sequence length="231" mass="25310">MTPSVLSFLDSTHYRCVSSDHTGSSPRGVLLFASSVLAIWQRNKRAECTQYTTPRLHRVGRTNPQIPPSRQSEPAPPLRYRTLLGTLTTEPLLCCRSVYRPGPGPGLPLACHLRDTPTQRNSAVPGCDHSSYDVFVDECLVLLDVNATVQDDYGGFDRSDTRSHPLDDTASGISSQLANVSHVGTSATAILRLSASTSSSEVANLLRCRLDWLNRRNAWSVFFPVDKLSAV</sequence>
<comment type="caution">
    <text evidence="2">The sequence shown here is derived from an EMBL/GenBank/DDBJ whole genome shotgun (WGS) entry which is preliminary data.</text>
</comment>
<evidence type="ECO:0000256" key="1">
    <source>
        <dbReference type="SAM" id="MobiDB-lite"/>
    </source>
</evidence>
<name>A0A4C1VN87_EUMVA</name>
<dbReference type="EMBL" id="BGZK01000362">
    <property type="protein sequence ID" value="GBP39225.1"/>
    <property type="molecule type" value="Genomic_DNA"/>
</dbReference>
<dbReference type="Proteomes" id="UP000299102">
    <property type="component" value="Unassembled WGS sequence"/>
</dbReference>
<feature type="compositionally biased region" description="Polar residues" evidence="1">
    <location>
        <begin position="62"/>
        <end position="72"/>
    </location>
</feature>
<gene>
    <name evidence="2" type="ORF">EVAR_22629_1</name>
</gene>
<reference evidence="2 3" key="1">
    <citation type="journal article" date="2019" name="Commun. Biol.">
        <title>The bagworm genome reveals a unique fibroin gene that provides high tensile strength.</title>
        <authorList>
            <person name="Kono N."/>
            <person name="Nakamura H."/>
            <person name="Ohtoshi R."/>
            <person name="Tomita M."/>
            <person name="Numata K."/>
            <person name="Arakawa K."/>
        </authorList>
    </citation>
    <scope>NUCLEOTIDE SEQUENCE [LARGE SCALE GENOMIC DNA]</scope>
</reference>
<evidence type="ECO:0000313" key="3">
    <source>
        <dbReference type="Proteomes" id="UP000299102"/>
    </source>
</evidence>
<accession>A0A4C1VN87</accession>
<feature type="region of interest" description="Disordered" evidence="1">
    <location>
        <begin position="58"/>
        <end position="77"/>
    </location>
</feature>
<protein>
    <submittedName>
        <fullName evidence="2">Uncharacterized protein</fullName>
    </submittedName>
</protein>
<organism evidence="2 3">
    <name type="scientific">Eumeta variegata</name>
    <name type="common">Bagworm moth</name>
    <name type="synonym">Eumeta japonica</name>
    <dbReference type="NCBI Taxonomy" id="151549"/>
    <lineage>
        <taxon>Eukaryota</taxon>
        <taxon>Metazoa</taxon>
        <taxon>Ecdysozoa</taxon>
        <taxon>Arthropoda</taxon>
        <taxon>Hexapoda</taxon>
        <taxon>Insecta</taxon>
        <taxon>Pterygota</taxon>
        <taxon>Neoptera</taxon>
        <taxon>Endopterygota</taxon>
        <taxon>Lepidoptera</taxon>
        <taxon>Glossata</taxon>
        <taxon>Ditrysia</taxon>
        <taxon>Tineoidea</taxon>
        <taxon>Psychidae</taxon>
        <taxon>Oiketicinae</taxon>
        <taxon>Eumeta</taxon>
    </lineage>
</organism>